<accession>A0A7H0VC38</accession>
<dbReference type="Gene3D" id="3.40.50.300">
    <property type="entry name" value="P-loop containing nucleotide triphosphate hydrolases"/>
    <property type="match status" value="1"/>
</dbReference>
<dbReference type="Proteomes" id="UP000516305">
    <property type="component" value="Chromosome"/>
</dbReference>
<proteinExistence type="predicted"/>
<dbReference type="InterPro" id="IPR027417">
    <property type="entry name" value="P-loop_NTPase"/>
</dbReference>
<dbReference type="Pfam" id="PF13469">
    <property type="entry name" value="Sulfotransfer_3"/>
    <property type="match status" value="1"/>
</dbReference>
<evidence type="ECO:0000313" key="1">
    <source>
        <dbReference type="EMBL" id="QNR23286.1"/>
    </source>
</evidence>
<keyword evidence="2" id="KW-1185">Reference proteome</keyword>
<dbReference type="EMBL" id="CP060139">
    <property type="protein sequence ID" value="QNR23286.1"/>
    <property type="molecule type" value="Genomic_DNA"/>
</dbReference>
<dbReference type="SUPFAM" id="SSF52540">
    <property type="entry name" value="P-loop containing nucleoside triphosphate hydrolases"/>
    <property type="match status" value="1"/>
</dbReference>
<dbReference type="AlphaFoldDB" id="A0A7H0VC38"/>
<name>A0A7H0VC38_9FLAO</name>
<dbReference type="RefSeq" id="WP_210757815.1">
    <property type="nucleotide sequence ID" value="NZ_CP060139.1"/>
</dbReference>
<keyword evidence="1" id="KW-0808">Transferase</keyword>
<gene>
    <name evidence="1" type="ORF">H4K34_12990</name>
</gene>
<organism evidence="1 2">
    <name type="scientific">Croceimicrobium hydrocarbonivorans</name>
    <dbReference type="NCBI Taxonomy" id="2761580"/>
    <lineage>
        <taxon>Bacteria</taxon>
        <taxon>Pseudomonadati</taxon>
        <taxon>Bacteroidota</taxon>
        <taxon>Flavobacteriia</taxon>
        <taxon>Flavobacteriales</taxon>
        <taxon>Owenweeksiaceae</taxon>
        <taxon>Croceimicrobium</taxon>
    </lineage>
</organism>
<evidence type="ECO:0000313" key="2">
    <source>
        <dbReference type="Proteomes" id="UP000516305"/>
    </source>
</evidence>
<sequence>MRPPFIIIGMHRSGTSILTKVLEKSGIFMGVVKDHNYEAMHFLSINQQVLWKSGADWHKPKVPEKLHWHEIPAQELFREHFRLNGRLAQWRQALRHEKWGWKDPRNTFTLDMWLAKFPGAKVIHLLRNEDDVVASLQKRNEVNGEVFAPELKDQDYCHQLCQDYVKQGRSYAQKLGDRYLELEYEKLRAQDPASIEALQKFTGLALKANFKKYLH</sequence>
<dbReference type="GO" id="GO:0016740">
    <property type="term" value="F:transferase activity"/>
    <property type="evidence" value="ECO:0007669"/>
    <property type="project" value="UniProtKB-KW"/>
</dbReference>
<protein>
    <submittedName>
        <fullName evidence="1">Sulfotransferase</fullName>
    </submittedName>
</protein>
<reference evidence="1 2" key="1">
    <citation type="submission" date="2020-08" db="EMBL/GenBank/DDBJ databases">
        <title>Croceimicrobium hydrocarbonivorans gen. nov., sp. nov., a novel marine bacterium isolated from a bacterial consortium that degrades polyethylene terephthalate.</title>
        <authorList>
            <person name="Liu R."/>
        </authorList>
    </citation>
    <scope>NUCLEOTIDE SEQUENCE [LARGE SCALE GENOMIC DNA]</scope>
    <source>
        <strain evidence="1 2">A20-9</strain>
    </source>
</reference>
<dbReference type="KEGG" id="chyd:H4K34_12990"/>